<evidence type="ECO:0008006" key="4">
    <source>
        <dbReference type="Google" id="ProtNLM"/>
    </source>
</evidence>
<sequence>MNPVHHQPEPTLTAAPLPTAQLESLKFKSTQIIESINGLAWSIKNNDLAAMPSWPDILSKYNILLSQTLNLSNALLQTQTVRSNHLGRPTVQQNIYERIAIHPLTGMTEQELDTEAAPLLRNQQTLDVLQTENETVRRLAEHMSTRGSLGVLGAPPPAPSNGFGYGIHAAPKKPEYEDVLRECTEIRNAHDQRVDRAVRAVTMLRDKFDWKQRVEVEVEEPEELEWDPRFGLADSTSASGGPVGAHTGMGREDDEESSEDEENHVEDELTLPIESSPGLFSASGSGTGNTPAAMDTSIQ</sequence>
<reference evidence="2 3" key="1">
    <citation type="journal article" name="Sci. Rep.">
        <title>Telomere-to-telomere assembled and centromere annotated genomes of the two main subspecies of the button mushroom Agaricus bisporus reveal especially polymorphic chromosome ends.</title>
        <authorList>
            <person name="Sonnenberg A.S.M."/>
            <person name="Sedaghat-Telgerd N."/>
            <person name="Lavrijssen B."/>
            <person name="Ohm R.A."/>
            <person name="Hendrickx P.M."/>
            <person name="Scholtmeijer K."/>
            <person name="Baars J.J.P."/>
            <person name="van Peer A."/>
        </authorList>
    </citation>
    <scope>NUCLEOTIDE SEQUENCE [LARGE SCALE GENOMIC DNA]</scope>
    <source>
        <strain evidence="2 3">H119_p4</strain>
    </source>
</reference>
<comment type="caution">
    <text evidence="2">The sequence shown here is derived from an EMBL/GenBank/DDBJ whole genome shotgun (WGS) entry which is preliminary data.</text>
</comment>
<dbReference type="EMBL" id="JABXXO010000015">
    <property type="protein sequence ID" value="KAF7760260.1"/>
    <property type="molecule type" value="Genomic_DNA"/>
</dbReference>
<feature type="compositionally biased region" description="Acidic residues" evidence="1">
    <location>
        <begin position="252"/>
        <end position="269"/>
    </location>
</feature>
<protein>
    <recommendedName>
        <fullName evidence="4">Mediator complex subunit 8</fullName>
    </recommendedName>
</protein>
<evidence type="ECO:0000313" key="3">
    <source>
        <dbReference type="Proteomes" id="UP000629468"/>
    </source>
</evidence>
<organism evidence="2 3">
    <name type="scientific">Agaricus bisporus var. burnettii</name>
    <dbReference type="NCBI Taxonomy" id="192524"/>
    <lineage>
        <taxon>Eukaryota</taxon>
        <taxon>Fungi</taxon>
        <taxon>Dikarya</taxon>
        <taxon>Basidiomycota</taxon>
        <taxon>Agaricomycotina</taxon>
        <taxon>Agaricomycetes</taxon>
        <taxon>Agaricomycetidae</taxon>
        <taxon>Agaricales</taxon>
        <taxon>Agaricineae</taxon>
        <taxon>Agaricaceae</taxon>
        <taxon>Agaricus</taxon>
    </lineage>
</organism>
<dbReference type="Gene3D" id="1.20.58.1710">
    <property type="match status" value="1"/>
</dbReference>
<dbReference type="Proteomes" id="UP000629468">
    <property type="component" value="Unassembled WGS sequence"/>
</dbReference>
<feature type="compositionally biased region" description="Polar residues" evidence="1">
    <location>
        <begin position="282"/>
        <end position="299"/>
    </location>
</feature>
<accession>A0A8H7C1I5</accession>
<name>A0A8H7C1I5_AGABI</name>
<gene>
    <name evidence="2" type="ORF">Agabi119p4_10936</name>
</gene>
<dbReference type="AlphaFoldDB" id="A0A8H7C1I5"/>
<evidence type="ECO:0000256" key="1">
    <source>
        <dbReference type="SAM" id="MobiDB-lite"/>
    </source>
</evidence>
<feature type="region of interest" description="Disordered" evidence="1">
    <location>
        <begin position="218"/>
        <end position="299"/>
    </location>
</feature>
<evidence type="ECO:0000313" key="2">
    <source>
        <dbReference type="EMBL" id="KAF7760260.1"/>
    </source>
</evidence>
<proteinExistence type="predicted"/>